<dbReference type="InterPro" id="IPR014718">
    <property type="entry name" value="GH-type_carb-bd"/>
</dbReference>
<organism evidence="1 2">
    <name type="scientific">Durusdinium trenchii</name>
    <dbReference type="NCBI Taxonomy" id="1381693"/>
    <lineage>
        <taxon>Eukaryota</taxon>
        <taxon>Sar</taxon>
        <taxon>Alveolata</taxon>
        <taxon>Dinophyceae</taxon>
        <taxon>Suessiales</taxon>
        <taxon>Symbiodiniaceae</taxon>
        <taxon>Durusdinium</taxon>
    </lineage>
</organism>
<proteinExistence type="predicted"/>
<dbReference type="Gene3D" id="2.70.98.10">
    <property type="match status" value="1"/>
</dbReference>
<evidence type="ECO:0000313" key="1">
    <source>
        <dbReference type="EMBL" id="CAK9031136.1"/>
    </source>
</evidence>
<accession>A0ABP0KW93</accession>
<protein>
    <submittedName>
        <fullName evidence="1">Uncharacterized protein</fullName>
    </submittedName>
</protein>
<dbReference type="InterPro" id="IPR011013">
    <property type="entry name" value="Gal_mutarotase_sf_dom"/>
</dbReference>
<gene>
    <name evidence="1" type="ORF">SCF082_LOCUS19520</name>
</gene>
<sequence length="483" mass="52867">MEGSKKPRRATRPWITLRNDAAAVAIDAAGGSIASFVLGDGVNPLSWDSAVHDQQDVEKTAPRPLGHFLCLDRWGPPSVAEEAQGMPYHGEASSRHWHVVELDSPVVRLEAQLPMAGLAVERRLELVKCQAARRAVDAPQGGAAVTMTQVKNINQLGRIFNMVQHPSIAAPFLSAETRVDCNGKRGFTQGPRGCAEVLWHAPREFPAAVTARDGVRDAHGMTGGADDVFSYEVDPKETYGWVTWQGGWSKCTSGYVWPRAEYPWVSLWCSSEVDGDQRPRARGLEFGTTGLHQPFPILTKHPRIFDLPTFEHLDAAPSSTRKSFCSFLLSIPSHFRGVQRVELVAAAAAAPARKLRIWEKDTGSSVEIAAETERWLDAVAKAVKEGWDGLQIQQAVADVVAEDPVGCARFMETTHRPTQAVHYHDKMIQGAFSAMWSTYPRIPQEDPWADNVPKVDCEVVCPGQGVVMTSSGLALRGEPVEGL</sequence>
<reference evidence="1 2" key="1">
    <citation type="submission" date="2024-02" db="EMBL/GenBank/DDBJ databases">
        <authorList>
            <person name="Chen Y."/>
            <person name="Shah S."/>
            <person name="Dougan E. K."/>
            <person name="Thang M."/>
            <person name="Chan C."/>
        </authorList>
    </citation>
    <scope>NUCLEOTIDE SEQUENCE [LARGE SCALE GENOMIC DNA]</scope>
</reference>
<dbReference type="SUPFAM" id="SSF74650">
    <property type="entry name" value="Galactose mutarotase-like"/>
    <property type="match status" value="1"/>
</dbReference>
<evidence type="ECO:0000313" key="2">
    <source>
        <dbReference type="Proteomes" id="UP001642464"/>
    </source>
</evidence>
<comment type="caution">
    <text evidence="1">The sequence shown here is derived from an EMBL/GenBank/DDBJ whole genome shotgun (WGS) entry which is preliminary data.</text>
</comment>
<name>A0ABP0KW93_9DINO</name>
<dbReference type="Proteomes" id="UP001642464">
    <property type="component" value="Unassembled WGS sequence"/>
</dbReference>
<keyword evidence="2" id="KW-1185">Reference proteome</keyword>
<dbReference type="EMBL" id="CAXAMM010013336">
    <property type="protein sequence ID" value="CAK9031136.1"/>
    <property type="molecule type" value="Genomic_DNA"/>
</dbReference>